<dbReference type="Proteomes" id="UP000003231">
    <property type="component" value="Unassembled WGS sequence"/>
</dbReference>
<evidence type="ECO:0000313" key="2">
    <source>
        <dbReference type="Proteomes" id="UP000003231"/>
    </source>
</evidence>
<evidence type="ECO:0000313" key="1">
    <source>
        <dbReference type="EMBL" id="EIR13140.1"/>
    </source>
</evidence>
<sequence>MKKHTFKL</sequence>
<comment type="caution">
    <text evidence="1">The sequence shown here is derived from an EMBL/GenBank/DDBJ whole genome shotgun (WGS) entry which is preliminary data.</text>
</comment>
<feature type="non-terminal residue" evidence="1">
    <location>
        <position position="8"/>
    </location>
</feature>
<reference evidence="1 2" key="1">
    <citation type="submission" date="2012-05" db="EMBL/GenBank/DDBJ databases">
        <title>Genome sequence of Yersinia Pestis PY-08.</title>
        <authorList>
            <person name="Santana-Cruz I."/>
            <person name="Sengamalay N."/>
            <person name="McCracken C."/>
            <person name="Daugherty S.C."/>
            <person name="Maroo A."/>
            <person name="Vara P.G."/>
            <person name="Tallon L.J."/>
            <person name="Sadzewicz L."/>
            <person name="Vinetz J.M."/>
            <person name="Cespedes Zambrano M.J."/>
            <person name="Fraser-Liggett C.M."/>
            <person name="Tettelin H."/>
        </authorList>
    </citation>
    <scope>NUCLEOTIDE SEQUENCE [LARGE SCALE GENOMIC DNA]</scope>
    <source>
        <strain evidence="1 2">PY-08</strain>
    </source>
</reference>
<proteinExistence type="predicted"/>
<name>A0AB72ZJS0_YERPE</name>
<organism evidence="1 2">
    <name type="scientific">Yersinia pestis PY-08</name>
    <dbReference type="NCBI Taxonomy" id="992134"/>
    <lineage>
        <taxon>Bacteria</taxon>
        <taxon>Pseudomonadati</taxon>
        <taxon>Pseudomonadota</taxon>
        <taxon>Gammaproteobacteria</taxon>
        <taxon>Enterobacterales</taxon>
        <taxon>Yersiniaceae</taxon>
        <taxon>Yersinia</taxon>
    </lineage>
</organism>
<accession>A0AB72ZJS0</accession>
<dbReference type="EMBL" id="AKRT01000473">
    <property type="protein sequence ID" value="EIR13140.1"/>
    <property type="molecule type" value="Genomic_DNA"/>
</dbReference>
<protein>
    <submittedName>
        <fullName evidence="1">Hemolysin</fullName>
    </submittedName>
</protein>
<gene>
    <name evidence="1" type="primary">shlA</name>
    <name evidence="1" type="ORF">YPPY08_4276</name>
</gene>